<dbReference type="EMBL" id="LWDP01000066">
    <property type="protein sequence ID" value="ORD93575.1"/>
    <property type="molecule type" value="Genomic_DNA"/>
</dbReference>
<protein>
    <submittedName>
        <fullName evidence="1">Uncharacterized protein</fullName>
    </submittedName>
</protein>
<comment type="caution">
    <text evidence="1">The sequence shown here is derived from an EMBL/GenBank/DDBJ whole genome shotgun (WGS) entry which is preliminary data.</text>
</comment>
<reference evidence="1 2" key="1">
    <citation type="journal article" date="2017" name="Environ. Microbiol.">
        <title>Decay of the glycolytic pathway and adaptation to intranuclear parasitism within Enterocytozoonidae microsporidia.</title>
        <authorList>
            <person name="Wiredu Boakye D."/>
            <person name="Jaroenlak P."/>
            <person name="Prachumwat A."/>
            <person name="Williams T.A."/>
            <person name="Bateman K.S."/>
            <person name="Itsathitphaisarn O."/>
            <person name="Sritunyalucksana K."/>
            <person name="Paszkiewicz K.H."/>
            <person name="Moore K.A."/>
            <person name="Stentiford G.D."/>
            <person name="Williams B.A."/>
        </authorList>
    </citation>
    <scope>NUCLEOTIDE SEQUENCE [LARGE SCALE GENOMIC DNA]</scope>
    <source>
        <strain evidence="1 2">GB1</strain>
    </source>
</reference>
<proteinExistence type="predicted"/>
<accession>A0A1Y1S570</accession>
<dbReference type="AlphaFoldDB" id="A0A1Y1S570"/>
<evidence type="ECO:0000313" key="2">
    <source>
        <dbReference type="Proteomes" id="UP000192639"/>
    </source>
</evidence>
<sequence>MESRECEYQENRSLRVRIKKYSGIGKNEYHKLKNKTDKGEGKADKHNEGDLERLIDVSGEREETDVCKVELQFLKMPKITNKKLKTMIKVKFEGDCEGYEVGFLVKDASNGSVIEFVKIDKFLLEELQWGLKVKFLLPCSYVCDISLVSKDTSGDSTQTSSMIYRCYPTSGTVMVNNK</sequence>
<evidence type="ECO:0000313" key="1">
    <source>
        <dbReference type="EMBL" id="ORD93575.1"/>
    </source>
</evidence>
<dbReference type="VEuPathDB" id="MicrosporidiaDB:ECANGB1_1982"/>
<keyword evidence="2" id="KW-1185">Reference proteome</keyword>
<dbReference type="Proteomes" id="UP000192639">
    <property type="component" value="Unassembled WGS sequence"/>
</dbReference>
<organism evidence="1 2">
    <name type="scientific">Enterospora canceri</name>
    <dbReference type="NCBI Taxonomy" id="1081671"/>
    <lineage>
        <taxon>Eukaryota</taxon>
        <taxon>Fungi</taxon>
        <taxon>Fungi incertae sedis</taxon>
        <taxon>Microsporidia</taxon>
        <taxon>Enterocytozoonidae</taxon>
        <taxon>Enterospora</taxon>
    </lineage>
</organism>
<name>A0A1Y1S570_9MICR</name>
<gene>
    <name evidence="1" type="ORF">ECANGB1_1982</name>
</gene>